<dbReference type="Pfam" id="PF00501">
    <property type="entry name" value="AMP-binding"/>
    <property type="match status" value="2"/>
</dbReference>
<evidence type="ECO:0000313" key="8">
    <source>
        <dbReference type="EMBL" id="BBJ56211.1"/>
    </source>
</evidence>
<dbReference type="PROSITE" id="PS50075">
    <property type="entry name" value="CARRIER"/>
    <property type="match status" value="2"/>
</dbReference>
<dbReference type="Gene3D" id="3.40.50.980">
    <property type="match status" value="2"/>
</dbReference>
<dbReference type="GO" id="GO:0043041">
    <property type="term" value="P:amino acid activation for nonribosomal peptide biosynthetic process"/>
    <property type="evidence" value="ECO:0007669"/>
    <property type="project" value="TreeGrafter"/>
</dbReference>
<dbReference type="InterPro" id="IPR036736">
    <property type="entry name" value="ACP-like_sf"/>
</dbReference>
<comment type="cofactor">
    <cofactor evidence="1">
        <name>pantetheine 4'-phosphate</name>
        <dbReference type="ChEBI" id="CHEBI:47942"/>
    </cofactor>
</comment>
<keyword evidence="3" id="KW-0596">Phosphopantetheine</keyword>
<dbReference type="InterPro" id="IPR045851">
    <property type="entry name" value="AMP-bd_C_sf"/>
</dbReference>
<feature type="compositionally biased region" description="Low complexity" evidence="6">
    <location>
        <begin position="3060"/>
        <end position="3072"/>
    </location>
</feature>
<dbReference type="Gene3D" id="3.40.50.12780">
    <property type="entry name" value="N-terminal domain of ligase-like"/>
    <property type="match status" value="1"/>
</dbReference>
<dbReference type="InterPro" id="IPR013217">
    <property type="entry name" value="Methyltransf_12"/>
</dbReference>
<dbReference type="InterPro" id="IPR029063">
    <property type="entry name" value="SAM-dependent_MTases_sf"/>
</dbReference>
<proteinExistence type="inferred from homology"/>
<protein>
    <recommendedName>
        <fullName evidence="7">Carrier domain-containing protein</fullName>
    </recommendedName>
</protein>
<dbReference type="Gene3D" id="3.30.559.30">
    <property type="entry name" value="Nonribosomal peptide synthetase, condensation domain"/>
    <property type="match status" value="3"/>
</dbReference>
<evidence type="ECO:0000256" key="2">
    <source>
        <dbReference type="ARBA" id="ARBA00006432"/>
    </source>
</evidence>
<keyword evidence="4" id="KW-0597">Phosphoprotein</keyword>
<feature type="compositionally biased region" description="Basic and acidic residues" evidence="6">
    <location>
        <begin position="3014"/>
        <end position="3028"/>
    </location>
</feature>
<dbReference type="CDD" id="cd19544">
    <property type="entry name" value="E-C_NRPS"/>
    <property type="match status" value="1"/>
</dbReference>
<dbReference type="FunFam" id="1.10.1200.10:FF:000005">
    <property type="entry name" value="Nonribosomal peptide synthetase 1"/>
    <property type="match status" value="2"/>
</dbReference>
<dbReference type="Gene3D" id="2.30.38.10">
    <property type="entry name" value="Luciferase, Domain 3"/>
    <property type="match status" value="1"/>
</dbReference>
<sequence length="3103" mass="340159">MSATSQDGGLELIRKIRSLPAKRQRALIALLRQQGVDLSALDGIPILPRSADEPVQLSFTQQRLWFLAQLDGSSPAYNVPVAMRLRGPLDRPALLRALDALVQRHESLRTRFVDRDGVPYQHVGDGRDFTVREEEPANPADVALICAEEAAAPFDLERDPMIRVRLMRQAEDEHVLMVTMHHGVSDGWSVGVFIRDLAALYEAFRAGLPSPLEPLPVQYADYAHWQRQWLVDDVQTRQVEYWRKRLAGIDPRLTLPVDRERPAVKTYRGARERFRCPADLLDRLREVAARHDATLYMTLLAAYSVVLHRHTHQSDIAVGTVVANRNRIEVEGLIGFFANTLVMCADLSGDPAFTELLAQVKKTALEAYDHQDVPFEAVVDALQLERSLSHSPVFQTMFVLQEAETGQEFRPGRLEVSAIEVDVDFTKFDLTLDLRETPDGLVGTVEYNTDLYDRETIQRFVGHYTELLAAIAADPTARTSRLGMLGAAERHQVLKEWNDTDRPFSDDRCLHQLFEQAVERHPDRTALLEGDRSWTYAQLNAWANRIGHALRRRGVGPDTQVGLCLERSAEMVAGIFGILKAGGSYMPIDPSYPAARIAELVKNSGTRVVLTQPHLDAEPLGGTVEVLTLHRDGRILDRDGQAAAYAETDIPVAELGLGPEHLAYVIHTSGSTGRPKGVMIEHRAAVNRIEWMQNEYGLTADDVVLQKTPFSFDVSVWEFFWPLLFGARLAVAEPGGHKDPGYLVEAIQQFGVTTLHFVPSMLRSMVAEPGWSQCTTVRQVFCSGEALPPELCERHYARHTAPLHNLYGPTEAAVDVSHWTCPAARLPRTVPIGRPIQNIRLYVLNDVLEPQGIGCVGELYIAGAGLARGYLHQPELTRERFVPNPFDDAPGARMYRTGDLARWLPDGTLEYLGRADDQVKVRGFRIELGEIEHRLAEHSSVRACAVVVREDQPGNPRLVAYTVLDGEPELADHRAVLTGHLERSLPEYMVPSAFVVVDALPVTAHGKLDRKALPAPGIEDFAQGAYAAPGTETERFLASLWAELLGFDEERISTDDNFFALGGHSLLITVLVARLKAHGLRATVRDVFSASTLAGLAAVIDRTEDGTDFTVPPNLIPPGCERITPDMLPLVDLSQEQIDSIVTTVPRGASNVQDIYPLASTQEGILFHHLMDPDNDPYLVSTLYVADDETACTRFTEALQAVVDRHDAMRTAVVTDDLSEPVQVVYRTAAPTVERTRLDPDGDPEQQARALLDRFGRMAIDRAPLLRLVIAEDPNSERRYLLLNAHHLIEDATSLRLTLEELGAHMAGRAELLPPPAPYRDFVAHVLHQRDPDEAEAYFRGVLGDVTEPTTPFGLTDVRGDGRRVLQHRRSLAPGLTRDLRAQAQRLHLSPACLFHAAWALVVGACSGRDDVVFGAVMSGRLQGVPGVERMLGNFINTLPMRTRLAGRTVRELITDVDTALKDLITHEQSPLSLAQRCSDLDGDAPLFSAVVNVRHFEPGHGEVSVAGINDCGVRFLTAGDAINYPVTVSLDDFGSEFSLDVQVDESVACEAVADYVETALSGIVDALATDGGEGTVALDVEVLPAAERRRLLTEWNGSAVDVTATTLLAPFEAQVERSPDRTALVFEGETLSYAELNARANRLAHWLTEQGAGPERLVAVRMERSFDLVTAVYAVLKTGAAYLPVEPDLPAERVEQMLADSKPLLVLEELPDTSGHPESNPGVTVSREHPAYVFYTSGSTGRPKGVVISHRAGLNWLSWNQRRYRLRDSHRLLLKTSVGFDVSVPELFWALQVGASLVIARPDGHRDPAYLARLISEQDVTDVYFAPSMLAAFLAEPAAARCTGLRRVEAVGETLPVELAERLTRALPGVELYNGYGPTEAGAVTAWQYRAEPGATGVPIGTVVPNVQVYVLNPALRPVPPGVAGELYIAGDGLAHGYLNRPELTAERFVANPFTPGARMYRTGDLAMRRPDGVLEYLGRIDDQVKVRGFRVEPGEITNVLLSHPAVHGAVVVPQAVGDTRGLVAYVSPDQQWLETVGKEYTEDLDRWQRHFEDEYTADAPDPAGRHSESGGGPTAGIGAREHVDATVRRIEELRPKRLLEVGCGTGTLLFRYAPLCASVHALDLSSAALDAVHRGVARRGWSHVTLSQGDALTVSDLAGQTFDTIVLDSVVQYFPNRHYLDEAIGRLLPLLDEGGSIVVGDVRNLDLFPALACAAERRRTHGPVTAGALAAQVERARSQESELLVSPTYFAGLTERFPELGTVDLLLRHAAGDDGILAADRYDVILTKGVTGTAEALPWLEAATPAALRSLLDGGTPDRFGVGGLSNPRVTDEVRAWEDLRRGSPSRTVQALPDGDRPSPWVAESVRDLAAVLRHAGRLGYQVSATWSQDRLDGLDLVFSRHGSPRVRARARYGATRLTNMPQIGRLGPSTARMLKEHLSASLPHYMIPSAFVIMEELPVTPNGKIDKRALPVPDEGDVAKEAYVAPATGAQQTLCRIIAEVLGLTRVGLQDNFFDLGGHSLLATRLILQVKKETDAELPLQLIFSGATVEDLADALEQDPAGPRSDEPDTAADVREPGAAPLSLQQRDLWFLNRPEHLGTAHYNVQLAFRVEGALDRDAYARAVRSLVERHAVLRTSYVRHEGVVTQRVNDSAGYEVSVLEAASEEAATEWLRAERARPFAADDTYMIRAYLLALSDTRHLAVLTRPWGVFDGWSVNIVLAELVETYRALSQGGEPNLPALSLQYADFARRQHRMVDAAELSRQEEYWRRQLDGLPACLSLRTDYRRPPVKSHQGSSVQLQVPFELLGRLRRVCQEQNVTLYMLLLSAYAVLVGGHAEDDDLAIGTAVTNRPGADLEQLVGYCVNLLVLRLDVAPDRAFSDVLAQARRVTTEAHQNQDLPFAELAGSLAEPDPAHSPLFQVMFNLLPAPATEAGDGGGATDLEISPLPTEAGTARYDLNLVVRETDSGLEGNLEYSTDLFARSTAEDMARSYEQLLRRIAAAPESGVTRLRTVEAHTGDRPDGLGRHPTGRSAPADAPACPVTSGPPTSPRPAEEQPAGTPTADDTPPAQDEPPRPTSKRRHTSMAPTPPPWQGILSLDP</sequence>
<dbReference type="CDD" id="cd17646">
    <property type="entry name" value="A_NRPS_AB3403-like"/>
    <property type="match status" value="1"/>
</dbReference>
<dbReference type="PANTHER" id="PTHR45527">
    <property type="entry name" value="NONRIBOSOMAL PEPTIDE SYNTHETASE"/>
    <property type="match status" value="1"/>
</dbReference>
<dbReference type="FunFam" id="3.40.50.980:FF:000001">
    <property type="entry name" value="Non-ribosomal peptide synthetase"/>
    <property type="match status" value="1"/>
</dbReference>
<dbReference type="FunFam" id="3.30.300.30:FF:000010">
    <property type="entry name" value="Enterobactin synthetase component F"/>
    <property type="match status" value="1"/>
</dbReference>
<dbReference type="SMART" id="SM00823">
    <property type="entry name" value="PKS_PP"/>
    <property type="match status" value="2"/>
</dbReference>
<dbReference type="InterPro" id="IPR020845">
    <property type="entry name" value="AMP-binding_CS"/>
</dbReference>
<dbReference type="InterPro" id="IPR009081">
    <property type="entry name" value="PP-bd_ACP"/>
</dbReference>
<dbReference type="PROSITE" id="PS00455">
    <property type="entry name" value="AMP_BINDING"/>
    <property type="match status" value="2"/>
</dbReference>
<dbReference type="Gene3D" id="3.40.50.150">
    <property type="entry name" value="Vaccinia Virus protein VP39"/>
    <property type="match status" value="1"/>
</dbReference>
<dbReference type="SUPFAM" id="SSF52777">
    <property type="entry name" value="CoA-dependent acyltransferases"/>
    <property type="match status" value="6"/>
</dbReference>
<dbReference type="NCBIfam" id="NF003417">
    <property type="entry name" value="PRK04813.1"/>
    <property type="match status" value="3"/>
</dbReference>
<dbReference type="FunFam" id="3.40.50.12780:FF:000012">
    <property type="entry name" value="Non-ribosomal peptide synthetase"/>
    <property type="match status" value="2"/>
</dbReference>
<name>A0A499W2F9_STRAX</name>
<evidence type="ECO:0000256" key="3">
    <source>
        <dbReference type="ARBA" id="ARBA00022450"/>
    </source>
</evidence>
<keyword evidence="5" id="KW-0677">Repeat</keyword>
<gene>
    <name evidence="8" type="ORF">SAVMC3_88400</name>
</gene>
<dbReference type="Pfam" id="PF00550">
    <property type="entry name" value="PP-binding"/>
    <property type="match status" value="2"/>
</dbReference>
<dbReference type="PANTHER" id="PTHR45527:SF1">
    <property type="entry name" value="FATTY ACID SYNTHASE"/>
    <property type="match status" value="1"/>
</dbReference>
<dbReference type="Gene3D" id="1.10.1200.10">
    <property type="entry name" value="ACP-like"/>
    <property type="match status" value="2"/>
</dbReference>
<evidence type="ECO:0000256" key="5">
    <source>
        <dbReference type="ARBA" id="ARBA00022737"/>
    </source>
</evidence>
<dbReference type="SUPFAM" id="SSF47336">
    <property type="entry name" value="ACP-like"/>
    <property type="match status" value="2"/>
</dbReference>
<feature type="region of interest" description="Disordered" evidence="6">
    <location>
        <begin position="2058"/>
        <end position="2083"/>
    </location>
</feature>
<evidence type="ECO:0000256" key="4">
    <source>
        <dbReference type="ARBA" id="ARBA00022553"/>
    </source>
</evidence>
<evidence type="ECO:0000259" key="7">
    <source>
        <dbReference type="PROSITE" id="PS50075"/>
    </source>
</evidence>
<dbReference type="Gene3D" id="3.30.300.30">
    <property type="match status" value="3"/>
</dbReference>
<organism evidence="8">
    <name type="scientific">Streptomyces avermitilis</name>
    <dbReference type="NCBI Taxonomy" id="33903"/>
    <lineage>
        <taxon>Bacteria</taxon>
        <taxon>Bacillati</taxon>
        <taxon>Actinomycetota</taxon>
        <taxon>Actinomycetes</taxon>
        <taxon>Kitasatosporales</taxon>
        <taxon>Streptomycetaceae</taxon>
        <taxon>Streptomyces</taxon>
    </lineage>
</organism>
<feature type="domain" description="Carrier" evidence="7">
    <location>
        <begin position="1028"/>
        <end position="1104"/>
    </location>
</feature>
<dbReference type="GO" id="GO:0031177">
    <property type="term" value="F:phosphopantetheine binding"/>
    <property type="evidence" value="ECO:0007669"/>
    <property type="project" value="InterPro"/>
</dbReference>
<dbReference type="FunFam" id="3.30.559.10:FF:000012">
    <property type="entry name" value="Non-ribosomal peptide synthetase"/>
    <property type="match status" value="1"/>
</dbReference>
<dbReference type="Gene3D" id="3.30.559.10">
    <property type="entry name" value="Chloramphenicol acetyltransferase-like domain"/>
    <property type="match status" value="3"/>
</dbReference>
<dbReference type="NCBIfam" id="TIGR01733">
    <property type="entry name" value="AA-adenyl-dom"/>
    <property type="match status" value="2"/>
</dbReference>
<dbReference type="FunFam" id="2.30.38.10:FF:000001">
    <property type="entry name" value="Non-ribosomal peptide synthetase PvdI"/>
    <property type="match status" value="2"/>
</dbReference>
<comment type="similarity">
    <text evidence="2">Belongs to the ATP-dependent AMP-binding enzyme family.</text>
</comment>
<dbReference type="SUPFAM" id="SSF56801">
    <property type="entry name" value="Acetyl-CoA synthetase-like"/>
    <property type="match status" value="2"/>
</dbReference>
<dbReference type="InterPro" id="IPR042099">
    <property type="entry name" value="ANL_N_sf"/>
</dbReference>
<dbReference type="EMBL" id="AP019621">
    <property type="protein sequence ID" value="BBJ56211.1"/>
    <property type="molecule type" value="Genomic_DNA"/>
</dbReference>
<reference evidence="8" key="1">
    <citation type="submission" date="2019-04" db="EMBL/GenBank/DDBJ databases">
        <title>Draft genome sequences of Streptomyces avermitilis MC3.</title>
        <authorList>
            <person name="Komaki H."/>
            <person name="Tamura T."/>
            <person name="Hosoyama A."/>
        </authorList>
    </citation>
    <scope>NUCLEOTIDE SEQUENCE</scope>
    <source>
        <strain evidence="8">MC3</strain>
    </source>
</reference>
<dbReference type="InterPro" id="IPR025110">
    <property type="entry name" value="AMP-bd_C"/>
</dbReference>
<dbReference type="GO" id="GO:0005829">
    <property type="term" value="C:cytosol"/>
    <property type="evidence" value="ECO:0007669"/>
    <property type="project" value="TreeGrafter"/>
</dbReference>
<dbReference type="InterPro" id="IPR020806">
    <property type="entry name" value="PKS_PP-bd"/>
</dbReference>
<dbReference type="Pfam" id="PF08242">
    <property type="entry name" value="Methyltransf_12"/>
    <property type="match status" value="1"/>
</dbReference>
<feature type="domain" description="Carrier" evidence="7">
    <location>
        <begin position="2488"/>
        <end position="2563"/>
    </location>
</feature>
<evidence type="ECO:0000256" key="6">
    <source>
        <dbReference type="SAM" id="MobiDB-lite"/>
    </source>
</evidence>
<dbReference type="SUPFAM" id="SSF53335">
    <property type="entry name" value="S-adenosyl-L-methionine-dependent methyltransferases"/>
    <property type="match status" value="1"/>
</dbReference>
<dbReference type="GO" id="GO:0008610">
    <property type="term" value="P:lipid biosynthetic process"/>
    <property type="evidence" value="ECO:0007669"/>
    <property type="project" value="UniProtKB-ARBA"/>
</dbReference>
<dbReference type="InterPro" id="IPR023213">
    <property type="entry name" value="CAT-like_dom_sf"/>
</dbReference>
<dbReference type="CDD" id="cd02440">
    <property type="entry name" value="AdoMet_MTases"/>
    <property type="match status" value="1"/>
</dbReference>
<dbReference type="GO" id="GO:0009403">
    <property type="term" value="P:toxin biosynthetic process"/>
    <property type="evidence" value="ECO:0007669"/>
    <property type="project" value="UniProtKB-ARBA"/>
</dbReference>
<dbReference type="CDD" id="cd19531">
    <property type="entry name" value="LCL_NRPS-like"/>
    <property type="match status" value="2"/>
</dbReference>
<dbReference type="InterPro" id="IPR000873">
    <property type="entry name" value="AMP-dep_synth/lig_dom"/>
</dbReference>
<dbReference type="Pfam" id="PF00668">
    <property type="entry name" value="Condensation"/>
    <property type="match status" value="3"/>
</dbReference>
<dbReference type="GO" id="GO:0003824">
    <property type="term" value="F:catalytic activity"/>
    <property type="evidence" value="ECO:0007669"/>
    <property type="project" value="InterPro"/>
</dbReference>
<dbReference type="InterPro" id="IPR001242">
    <property type="entry name" value="Condensation_dom"/>
</dbReference>
<dbReference type="GO" id="GO:0017000">
    <property type="term" value="P:antibiotic biosynthetic process"/>
    <property type="evidence" value="ECO:0007669"/>
    <property type="project" value="UniProtKB-ARBA"/>
</dbReference>
<dbReference type="FunFam" id="3.40.50.980:FF:000002">
    <property type="entry name" value="Enterobactin synthetase component F"/>
    <property type="match status" value="1"/>
</dbReference>
<dbReference type="Pfam" id="PF13193">
    <property type="entry name" value="AMP-binding_C"/>
    <property type="match status" value="1"/>
</dbReference>
<evidence type="ECO:0000256" key="1">
    <source>
        <dbReference type="ARBA" id="ARBA00001957"/>
    </source>
</evidence>
<accession>A0A499W2F9</accession>
<dbReference type="InterPro" id="IPR010071">
    <property type="entry name" value="AA_adenyl_dom"/>
</dbReference>
<feature type="region of interest" description="Disordered" evidence="6">
    <location>
        <begin position="3011"/>
        <end position="3103"/>
    </location>
</feature>